<dbReference type="CDD" id="cd00609">
    <property type="entry name" value="AAT_like"/>
    <property type="match status" value="1"/>
</dbReference>
<dbReference type="InterPro" id="IPR015424">
    <property type="entry name" value="PyrdxlP-dep_Trfase"/>
</dbReference>
<comment type="similarity">
    <text evidence="5">Belongs to the class-II pyridoxal-phosphate-dependent aminotransferase family. MalY/PatB cystathionine beta-lyase subfamily.</text>
</comment>
<dbReference type="Gene3D" id="3.90.1150.10">
    <property type="entry name" value="Aspartate Aminotransferase, domain 1"/>
    <property type="match status" value="1"/>
</dbReference>
<gene>
    <name evidence="7" type="primary">patB_3</name>
    <name evidence="7" type="ORF">NCTC12112_01761</name>
</gene>
<keyword evidence="3" id="KW-0663">Pyridoxal phosphate</keyword>
<keyword evidence="4 7" id="KW-0456">Lyase</keyword>
<dbReference type="SUPFAM" id="SSF53383">
    <property type="entry name" value="PLP-dependent transferases"/>
    <property type="match status" value="1"/>
</dbReference>
<dbReference type="InterPro" id="IPR015422">
    <property type="entry name" value="PyrdxlP-dep_Trfase_small"/>
</dbReference>
<dbReference type="KEGG" id="ful:C4N20_15880"/>
<dbReference type="GO" id="GO:0030170">
    <property type="term" value="F:pyridoxal phosphate binding"/>
    <property type="evidence" value="ECO:0007669"/>
    <property type="project" value="InterPro"/>
</dbReference>
<feature type="domain" description="Aminotransferase class I/classII large" evidence="6">
    <location>
        <begin position="38"/>
        <end position="387"/>
    </location>
</feature>
<dbReference type="Proteomes" id="UP000249008">
    <property type="component" value="Chromosome 1"/>
</dbReference>
<protein>
    <recommendedName>
        <fullName evidence="2">cysteine-S-conjugate beta-lyase</fullName>
        <ecNumber evidence="2">4.4.1.13</ecNumber>
    </recommendedName>
</protein>
<evidence type="ECO:0000256" key="3">
    <source>
        <dbReference type="ARBA" id="ARBA00022898"/>
    </source>
</evidence>
<dbReference type="AlphaFoldDB" id="A0AAX2JC99"/>
<dbReference type="RefSeq" id="WP_005980119.1">
    <property type="nucleotide sequence ID" value="NZ_CABKNW010000004.1"/>
</dbReference>
<evidence type="ECO:0000256" key="1">
    <source>
        <dbReference type="ARBA" id="ARBA00001933"/>
    </source>
</evidence>
<dbReference type="InterPro" id="IPR004839">
    <property type="entry name" value="Aminotransferase_I/II_large"/>
</dbReference>
<dbReference type="PANTHER" id="PTHR43525">
    <property type="entry name" value="PROTEIN MALY"/>
    <property type="match status" value="1"/>
</dbReference>
<evidence type="ECO:0000256" key="4">
    <source>
        <dbReference type="ARBA" id="ARBA00023239"/>
    </source>
</evidence>
<dbReference type="InterPro" id="IPR015421">
    <property type="entry name" value="PyrdxlP-dep_Trfase_major"/>
</dbReference>
<reference evidence="7 8" key="1">
    <citation type="submission" date="2018-06" db="EMBL/GenBank/DDBJ databases">
        <authorList>
            <consortium name="Pathogen Informatics"/>
            <person name="Doyle S."/>
        </authorList>
    </citation>
    <scope>NUCLEOTIDE SEQUENCE [LARGE SCALE GENOMIC DNA]</scope>
    <source>
        <strain evidence="7 8">NCTC12112</strain>
    </source>
</reference>
<dbReference type="GO" id="GO:0047804">
    <property type="term" value="F:cysteine-S-conjugate beta-lyase activity"/>
    <property type="evidence" value="ECO:0007669"/>
    <property type="project" value="UniProtKB-EC"/>
</dbReference>
<evidence type="ECO:0000256" key="5">
    <source>
        <dbReference type="ARBA" id="ARBA00037974"/>
    </source>
</evidence>
<sequence length="393" mass="45450">MKYNFDEIIDRSKTNSRKWNPEIYKNTYNGKTDLLPLWVADMDFKVAPAILDSLQAILTHGVLGYTATDDEYFQAIIDWNKNRKNVDLKKEWIIFTNGVVPALNYMIQTFTKEGDSILIQTPVYHPFRISTENNNRKIVTNPLIDTKGYYTVDFDDLEKKIVENSVKMFILCNPHNPVGRVWTKEELEKMGEICLKHNVLVISDEIHSDLIFKDSKFTSFLTLKDELKNNCIVCTAPSKTFNLAGLQTSLIFIVDDEIRDKYKNTLMKIRLETPSTFGIEAIKAGYMHSGEWLDELIDYLDGNRKFIEEYIKENMPGVKYLKPEGTYLAWIDFRDVLKDGETLEEIFEDKAKVAIDYGNWFGAEGAGYVRLNFACPKSIVKEALDRVKNVIYK</sequence>
<evidence type="ECO:0000256" key="2">
    <source>
        <dbReference type="ARBA" id="ARBA00012224"/>
    </source>
</evidence>
<name>A0AAX2JC99_9FUSO</name>
<dbReference type="EC" id="4.4.1.13" evidence="2"/>
<dbReference type="PANTHER" id="PTHR43525:SF1">
    <property type="entry name" value="PROTEIN MALY"/>
    <property type="match status" value="1"/>
</dbReference>
<dbReference type="Pfam" id="PF00155">
    <property type="entry name" value="Aminotran_1_2"/>
    <property type="match status" value="1"/>
</dbReference>
<evidence type="ECO:0000313" key="7">
    <source>
        <dbReference type="EMBL" id="SQJ03998.1"/>
    </source>
</evidence>
<dbReference type="Gene3D" id="3.40.640.10">
    <property type="entry name" value="Type I PLP-dependent aspartate aminotransferase-like (Major domain)"/>
    <property type="match status" value="1"/>
</dbReference>
<dbReference type="InterPro" id="IPR051798">
    <property type="entry name" value="Class-II_PLP-Dep_Aminotrans"/>
</dbReference>
<accession>A0AAX2JC99</accession>
<comment type="cofactor">
    <cofactor evidence="1">
        <name>pyridoxal 5'-phosphate</name>
        <dbReference type="ChEBI" id="CHEBI:597326"/>
    </cofactor>
</comment>
<dbReference type="InterPro" id="IPR027619">
    <property type="entry name" value="C-S_lyase_PatB-like"/>
</dbReference>
<dbReference type="GeneID" id="78456307"/>
<evidence type="ECO:0000259" key="6">
    <source>
        <dbReference type="Pfam" id="PF00155"/>
    </source>
</evidence>
<proteinExistence type="inferred from homology"/>
<dbReference type="NCBIfam" id="TIGR04350">
    <property type="entry name" value="C_S_lyase_PatB"/>
    <property type="match status" value="1"/>
</dbReference>
<organism evidence="7 8">
    <name type="scientific">Fusobacterium ulcerans</name>
    <dbReference type="NCBI Taxonomy" id="861"/>
    <lineage>
        <taxon>Bacteria</taxon>
        <taxon>Fusobacteriati</taxon>
        <taxon>Fusobacteriota</taxon>
        <taxon>Fusobacteriia</taxon>
        <taxon>Fusobacteriales</taxon>
        <taxon>Fusobacteriaceae</taxon>
        <taxon>Fusobacterium</taxon>
    </lineage>
</organism>
<evidence type="ECO:0000313" key="8">
    <source>
        <dbReference type="Proteomes" id="UP000249008"/>
    </source>
</evidence>
<dbReference type="EMBL" id="LS483487">
    <property type="protein sequence ID" value="SQJ03998.1"/>
    <property type="molecule type" value="Genomic_DNA"/>
</dbReference>